<dbReference type="Pfam" id="PF02801">
    <property type="entry name" value="Ketoacyl-synt_C"/>
    <property type="match status" value="1"/>
</dbReference>
<dbReference type="Gene3D" id="3.30.70.3290">
    <property type="match status" value="1"/>
</dbReference>
<dbReference type="InterPro" id="IPR042104">
    <property type="entry name" value="PKS_dehydratase_sf"/>
</dbReference>
<dbReference type="SMART" id="SM00829">
    <property type="entry name" value="PKS_ER"/>
    <property type="match status" value="1"/>
</dbReference>
<dbReference type="Pfam" id="PF23114">
    <property type="entry name" value="NAD-bd_HRPKS_sdrA"/>
    <property type="match status" value="1"/>
</dbReference>
<dbReference type="EMBL" id="LFZN01000024">
    <property type="protein sequence ID" value="KXT04055.1"/>
    <property type="molecule type" value="Genomic_DNA"/>
</dbReference>
<feature type="region of interest" description="C-terminal hotdog fold" evidence="7">
    <location>
        <begin position="1119"/>
        <end position="1263"/>
    </location>
</feature>
<dbReference type="InterPro" id="IPR049552">
    <property type="entry name" value="PKS_DH_N"/>
</dbReference>
<dbReference type="InterPro" id="IPR014043">
    <property type="entry name" value="Acyl_transferase_dom"/>
</dbReference>
<dbReference type="GO" id="GO:0004312">
    <property type="term" value="F:fatty acid synthase activity"/>
    <property type="evidence" value="ECO:0007669"/>
    <property type="project" value="TreeGrafter"/>
</dbReference>
<dbReference type="InterPro" id="IPR056501">
    <property type="entry name" value="NAD-bd_HRPKS_sdrA"/>
</dbReference>
<dbReference type="PANTHER" id="PTHR43775">
    <property type="entry name" value="FATTY ACID SYNTHASE"/>
    <property type="match status" value="1"/>
</dbReference>
<dbReference type="Pfam" id="PF08240">
    <property type="entry name" value="ADH_N"/>
    <property type="match status" value="1"/>
</dbReference>
<dbReference type="PROSITE" id="PS52019">
    <property type="entry name" value="PKS_MFAS_DH"/>
    <property type="match status" value="1"/>
</dbReference>
<dbReference type="InterPro" id="IPR029063">
    <property type="entry name" value="SAM-dependent_MTases_sf"/>
</dbReference>
<dbReference type="PANTHER" id="PTHR43775:SF28">
    <property type="entry name" value="SYNTHASE, PUTATIVE-RELATED"/>
    <property type="match status" value="1"/>
</dbReference>
<proteinExistence type="predicted"/>
<evidence type="ECO:0000256" key="1">
    <source>
        <dbReference type="ARBA" id="ARBA00022450"/>
    </source>
</evidence>
<feature type="compositionally biased region" description="Polar residues" evidence="8">
    <location>
        <begin position="54"/>
        <end position="91"/>
    </location>
</feature>
<feature type="active site" description="Proton donor; for dehydratase activity" evidence="7">
    <location>
        <position position="1181"/>
    </location>
</feature>
<dbReference type="GO" id="GO:0031177">
    <property type="term" value="F:phosphopantetheine binding"/>
    <property type="evidence" value="ECO:0007669"/>
    <property type="project" value="InterPro"/>
</dbReference>
<dbReference type="GO" id="GO:0016491">
    <property type="term" value="F:oxidoreductase activity"/>
    <property type="evidence" value="ECO:0007669"/>
    <property type="project" value="InterPro"/>
</dbReference>
<feature type="domain" description="PKS/mFAS DH" evidence="11">
    <location>
        <begin position="980"/>
        <end position="1263"/>
    </location>
</feature>
<dbReference type="Pfam" id="PF21089">
    <property type="entry name" value="PKS_DH_N"/>
    <property type="match status" value="1"/>
</dbReference>
<feature type="region of interest" description="Disordered" evidence="8">
    <location>
        <begin position="54"/>
        <end position="100"/>
    </location>
</feature>
<dbReference type="SUPFAM" id="SSF51735">
    <property type="entry name" value="NAD(P)-binding Rossmann-fold domains"/>
    <property type="match status" value="2"/>
</dbReference>
<dbReference type="Gene3D" id="3.10.129.110">
    <property type="entry name" value="Polyketide synthase dehydratase"/>
    <property type="match status" value="1"/>
</dbReference>
<sequence>MHTTSDADQLHATNGANATHASNGINGHQSLNGVNGSQAINGINGHQSLNGVNGRQSINGINGHQSINGSSGTHTLNGASHSEASQSTQSRPEMHSPPEPIAICGMACRLPGGLSSPEQAWDFICNKMDGRIKIPESRYNVDSFYNHGVTKPATVSTEYGYFLDESVDLGALDTSFFTLPRTEVERADPQQRLMLEVARECFEDAGVTNWRGKTIGCYIGNFGEDWIEIYAKENQQYGLHRIVGTGDFVISNRLSYEFDINGPSMTIRTGCSAALVALNEACAALGRGDCESAIVGGVNLIMGPGMTTAMTEQGILSKDGASKSFSAEANGYARGEAVTAIYVKPLAAALRDGNPIRAVIKATSHNSDGRTPGLSQPSTDSQEALIRRAYALAGINDFGETAMVEMHGTGTQIGDPIEAKAVARVFGEKGVFIGSVKPNLGHTEAASGLVSLIKMVKALEHRTIPPNIKFKTPNPNIPFEEAKMVVPLEPTSWPEDRLERISINSFGVGGANAHVILESAAYHNALPVAKQPSGNPQLLLLSANSKQSLDRLTEQYKVWLDRNPEKTEDLAYTLALRREHLKHRAFAIATEGVVESVSTSTDGKSSASTPNVVMVFTGQGAQWPMMGRELFQSSETFRSTIRSLDQYLEGVANYSIEKELKKPGKTSRLSSAELSQPLCSAMQIALVDVFKTHGVTPCAVVGHSSGEIAGAYAAGALTAEEAILAAHYRGAAVLEQKRSGSMAAIGMGWKDTEGHLVPNVRIACDNSPQSVTISGDTQGVEEVVSAIQRDKPDVMARLLKVDKAYHSHHMAEIGNAYTTLMGTKIRGTAPSIPFFSSVKGKLVDDEFILGPEYWRANLESPVRFREAVSAILSHEIGKNAVLLEIGPHSALAGPLRQICSHVSAPTPYVSAMLRAQNCTSSFLAAIGRLHCLGVTIDMGALFPTGSCLPGLPRYPWDHKESYWYESRVSKEWRLRKFPIHDLLGLKATESSDLEPVFRNLLHLSNVPWVRDHRLGEDTVFPFAGYLALAGEAIRQLTGVEDGYKVRNIAVSTALVVTEGIPTEIVSTFKPHRLTDSLSSSWWEFTVSSYNGHAWVKHCVGEVAPASGEPASAATPQPLPRKLSAKKYYETMSKGGLDLGPCFQTLESITTSTGFGNRALGTVANGKQGDEANYHIHPTTLDATIQIMGAGATNGSLRKTRTWLPTSIDSFTVWRCSSGMVTDISATLSSNQSVVGKGRCISNGKVVVEASGLKLSLADGTLGAAASSGDTHAAARYEWAPDIAFKDFKSLESPRDSSADVLPRLDELAQLCLLLSKRRLAQFEINYSEPHLEKYASWILAQAHSVVVSLAGNYKSLDNETLLARINTLVQELASTDAGPVAKAVFHIYSNLQSLLSGQNLKDALTEEEWNGAQAFIQQSCPLDFIRCLSHSKPNLRVLEFATGEMPKPSDEVVGALRHPNGEVLCSKYTVTSPSFISAKDHDKTFANLEVKTLDIRDDPEQQGFEGLHYDLVIASNTLRAAGADVQQSLGYLNKLLSPGGYLVLQEICSSAPWATYVFGLQRAWWSEGTKSDSEDSSMLNAEQWRSQLTDAGLGDILGSAGELQAKNALAVTLIARHASDKINASRSITALCSPGFTPHAENIIRCLEMSGYEVTRRGLHEKAPAGQDIISLLDADESFFANLTEERYEAFKSFLEGLDGSGILWVTSSCEVGCTVPEYAQIIGLARVLRSEQLVDMATVQVDSLNRQDTLNMLPRIMAHFQRRSGDELLNPDYEWAIREGEVLVGRFQPFTLLDELLEENPSTWAKLDVATPGRINSLHWVQQPAEKLAPGEVEVQVHAAGLNFRDILVALGIVELPIRQFGLEAGGIITKVAPDVDPDELKVGDRVFCLKKQAYSTYLTTPTVFCVRIPDDLSFEDAGSMLMPYVTALHSLVNVAHLEKHQSVLIHSACGGVGLAAVQVCQMIGAELYVTVGNEEKVNFLMKSFKIPRNRIFDSRSASFVDGIMRETNGKGVDVILNSLSGELLHATWTCVAEFGVLVEIGKRDLIGHGKLDMTPFLANRTYSCVDIDQLWKKPQLLRNLILDTLKYCVQGLTTPVRPNKVFPATQTHDAFRYMQKGQHIGRVCISIPHNTAPAVESTTNFETTRRVATVAFNPHASFLMVGGLGGLGRAISSWMVEHGAREMIYLSRSAGKTPANDSFVAELESMGCAVKLVAGDVTKVEDVEKALSLASHPVKGVVQMSMVLRDQNFKNMSFEDWNAVARPKVQGTRALHEATSNAGLDLEFFVLFSSLSGVIGQPGQANYAAANTFLDAFAQYRNSQGLPASVIDIGAVEEVGYISEQQGMINSMKATGFKGISEQELLDAMNLAMLRNPGPAASRSRNDDKFTSPTGFVLGLGSTISLTSSSNRAVWKRDRRMAAYHNVHHDSASAGAAAETLKSYLATAKSDPALLKSAEASSLFAVEIGKKLFDMLLRPHDELNTALPLTDLGLDSLVALELRAWWKQVFGFDITVLEMLGMGSLDALGQHAAANLYKLVAEDGA</sequence>
<dbReference type="InterPro" id="IPR016035">
    <property type="entry name" value="Acyl_Trfase/lysoPLipase"/>
</dbReference>
<dbReference type="CDD" id="cd00833">
    <property type="entry name" value="PKS"/>
    <property type="match status" value="1"/>
</dbReference>
<dbReference type="SUPFAM" id="SSF53335">
    <property type="entry name" value="S-adenosyl-L-methionine-dependent methyltransferases"/>
    <property type="match status" value="1"/>
</dbReference>
<dbReference type="InterPro" id="IPR020806">
    <property type="entry name" value="PKS_PP-bd"/>
</dbReference>
<keyword evidence="6" id="KW-0012">Acyltransferase</keyword>
<dbReference type="InterPro" id="IPR013154">
    <property type="entry name" value="ADH-like_N"/>
</dbReference>
<dbReference type="Gene3D" id="3.40.50.720">
    <property type="entry name" value="NAD(P)-binding Rossmann-like Domain"/>
    <property type="match status" value="2"/>
</dbReference>
<accession>A0A139HNJ0</accession>
<gene>
    <name evidence="12" type="ORF">AC578_4908</name>
</gene>
<organism evidence="12 13">
    <name type="scientific">Pseudocercospora eumusae</name>
    <dbReference type="NCBI Taxonomy" id="321146"/>
    <lineage>
        <taxon>Eukaryota</taxon>
        <taxon>Fungi</taxon>
        <taxon>Dikarya</taxon>
        <taxon>Ascomycota</taxon>
        <taxon>Pezizomycotina</taxon>
        <taxon>Dothideomycetes</taxon>
        <taxon>Dothideomycetidae</taxon>
        <taxon>Mycosphaerellales</taxon>
        <taxon>Mycosphaerellaceae</taxon>
        <taxon>Pseudocercospora</taxon>
    </lineage>
</organism>
<feature type="active site" description="Proton acceptor; for dehydratase activity" evidence="7">
    <location>
        <position position="1012"/>
    </location>
</feature>
<dbReference type="InterPro" id="IPR049900">
    <property type="entry name" value="PKS_mFAS_DH"/>
</dbReference>
<protein>
    <submittedName>
        <fullName evidence="12">Uncharacterized protein</fullName>
    </submittedName>
</protein>
<dbReference type="InterPro" id="IPR057326">
    <property type="entry name" value="KR_dom"/>
</dbReference>
<evidence type="ECO:0000256" key="5">
    <source>
        <dbReference type="ARBA" id="ARBA00023268"/>
    </source>
</evidence>
<dbReference type="SUPFAM" id="SSF47336">
    <property type="entry name" value="ACP-like"/>
    <property type="match status" value="1"/>
</dbReference>
<dbReference type="STRING" id="321146.A0A139HNJ0"/>
<dbReference type="SUPFAM" id="SSF52151">
    <property type="entry name" value="FabD/lysophospholipase-like"/>
    <property type="match status" value="1"/>
</dbReference>
<dbReference type="Pfam" id="PF00107">
    <property type="entry name" value="ADH_zinc_N"/>
    <property type="match status" value="1"/>
</dbReference>
<keyword evidence="4" id="KW-0521">NADP</keyword>
<dbReference type="InterPro" id="IPR050091">
    <property type="entry name" value="PKS_NRPS_Biosynth_Enz"/>
</dbReference>
<dbReference type="SMART" id="SM00826">
    <property type="entry name" value="PKS_DH"/>
    <property type="match status" value="1"/>
</dbReference>
<dbReference type="Pfam" id="PF00698">
    <property type="entry name" value="Acyl_transf_1"/>
    <property type="match status" value="1"/>
</dbReference>
<evidence type="ECO:0000259" key="10">
    <source>
        <dbReference type="PROSITE" id="PS52004"/>
    </source>
</evidence>
<feature type="region of interest" description="Disordered" evidence="8">
    <location>
        <begin position="16"/>
        <end position="39"/>
    </location>
</feature>
<dbReference type="Pfam" id="PF00109">
    <property type="entry name" value="ketoacyl-synt"/>
    <property type="match status" value="1"/>
</dbReference>
<dbReference type="Gene3D" id="3.90.180.10">
    <property type="entry name" value="Medium-chain alcohol dehydrogenases, catalytic domain"/>
    <property type="match status" value="1"/>
</dbReference>
<dbReference type="Gene3D" id="3.40.366.10">
    <property type="entry name" value="Malonyl-Coenzyme A Acyl Carrier Protein, domain 2"/>
    <property type="match status" value="1"/>
</dbReference>
<dbReference type="InterPro" id="IPR020843">
    <property type="entry name" value="ER"/>
</dbReference>
<keyword evidence="5" id="KW-0511">Multifunctional enzyme</keyword>
<keyword evidence="1" id="KW-0596">Phosphopantetheine</keyword>
<dbReference type="InterPro" id="IPR016036">
    <property type="entry name" value="Malonyl_transacylase_ACP-bd"/>
</dbReference>
<dbReference type="SMART" id="SM00827">
    <property type="entry name" value="PKS_AT"/>
    <property type="match status" value="1"/>
</dbReference>
<dbReference type="SMART" id="SM00825">
    <property type="entry name" value="PKS_KS"/>
    <property type="match status" value="1"/>
</dbReference>
<feature type="domain" description="Carrier" evidence="9">
    <location>
        <begin position="2457"/>
        <end position="2534"/>
    </location>
</feature>
<keyword evidence="2" id="KW-0597">Phosphoprotein</keyword>
<name>A0A139HNJ0_9PEZI</name>
<comment type="caution">
    <text evidence="12">The sequence shown here is derived from an EMBL/GenBank/DDBJ whole genome shotgun (WGS) entry which is preliminary data.</text>
</comment>
<keyword evidence="3" id="KW-0808">Transferase</keyword>
<dbReference type="SMART" id="SM00823">
    <property type="entry name" value="PKS_PP"/>
    <property type="match status" value="1"/>
</dbReference>
<dbReference type="SUPFAM" id="SSF55048">
    <property type="entry name" value="Probable ACP-binding domain of malonyl-CoA ACP transacylase"/>
    <property type="match status" value="1"/>
</dbReference>
<dbReference type="GO" id="GO:0044550">
    <property type="term" value="P:secondary metabolite biosynthetic process"/>
    <property type="evidence" value="ECO:0007669"/>
    <property type="project" value="UniProtKB-ARBA"/>
</dbReference>
<dbReference type="OrthoDB" id="329835at2759"/>
<dbReference type="InterPro" id="IPR011032">
    <property type="entry name" value="GroES-like_sf"/>
</dbReference>
<dbReference type="InterPro" id="IPR036736">
    <property type="entry name" value="ACP-like_sf"/>
</dbReference>
<dbReference type="InterPro" id="IPR049551">
    <property type="entry name" value="PKS_DH_C"/>
</dbReference>
<dbReference type="SMART" id="SM00822">
    <property type="entry name" value="PKS_KR"/>
    <property type="match status" value="1"/>
</dbReference>
<dbReference type="PROSITE" id="PS50075">
    <property type="entry name" value="CARRIER"/>
    <property type="match status" value="1"/>
</dbReference>
<evidence type="ECO:0000256" key="8">
    <source>
        <dbReference type="SAM" id="MobiDB-lite"/>
    </source>
</evidence>
<dbReference type="GO" id="GO:1901336">
    <property type="term" value="P:lactone biosynthetic process"/>
    <property type="evidence" value="ECO:0007669"/>
    <property type="project" value="UniProtKB-ARBA"/>
</dbReference>
<keyword evidence="13" id="KW-1185">Reference proteome</keyword>
<dbReference type="Gene3D" id="3.40.47.10">
    <property type="match status" value="1"/>
</dbReference>
<dbReference type="CDD" id="cd02440">
    <property type="entry name" value="AdoMet_MTases"/>
    <property type="match status" value="1"/>
</dbReference>
<dbReference type="InterPro" id="IPR014031">
    <property type="entry name" value="Ketoacyl_synth_C"/>
</dbReference>
<dbReference type="Pfam" id="PF00550">
    <property type="entry name" value="PP-binding"/>
    <property type="match status" value="1"/>
</dbReference>
<dbReference type="Proteomes" id="UP000070133">
    <property type="component" value="Unassembled WGS sequence"/>
</dbReference>
<evidence type="ECO:0000256" key="4">
    <source>
        <dbReference type="ARBA" id="ARBA00022857"/>
    </source>
</evidence>
<dbReference type="CDD" id="cd05195">
    <property type="entry name" value="enoyl_red"/>
    <property type="match status" value="1"/>
</dbReference>
<evidence type="ECO:0000256" key="6">
    <source>
        <dbReference type="ARBA" id="ARBA00023315"/>
    </source>
</evidence>
<dbReference type="InterPro" id="IPR009081">
    <property type="entry name" value="PP-bd_ACP"/>
</dbReference>
<dbReference type="Pfam" id="PF14765">
    <property type="entry name" value="PS-DH"/>
    <property type="match status" value="1"/>
</dbReference>
<dbReference type="Gene3D" id="3.40.50.150">
    <property type="entry name" value="Vaccinia Virus protein VP39"/>
    <property type="match status" value="1"/>
</dbReference>
<dbReference type="Pfam" id="PF16197">
    <property type="entry name" value="KAsynt_C_assoc"/>
    <property type="match status" value="1"/>
</dbReference>
<reference evidence="12 13" key="1">
    <citation type="submission" date="2015-07" db="EMBL/GenBank/DDBJ databases">
        <title>Comparative genomics of the Sigatoka disease complex on banana suggests a link between parallel evolutionary changes in Pseudocercospora fijiensis and Pseudocercospora eumusae and increased virulence on the banana host.</title>
        <authorList>
            <person name="Chang T.-C."/>
            <person name="Salvucci A."/>
            <person name="Crous P.W."/>
            <person name="Stergiopoulos I."/>
        </authorList>
    </citation>
    <scope>NUCLEOTIDE SEQUENCE [LARGE SCALE GENOMIC DNA]</scope>
    <source>
        <strain evidence="12 13">CBS 114824</strain>
    </source>
</reference>
<dbReference type="InterPro" id="IPR020841">
    <property type="entry name" value="PKS_Beta-ketoAc_synthase_dom"/>
</dbReference>
<dbReference type="SUPFAM" id="SSF53901">
    <property type="entry name" value="Thiolase-like"/>
    <property type="match status" value="1"/>
</dbReference>
<dbReference type="InterPro" id="IPR001227">
    <property type="entry name" value="Ac_transferase_dom_sf"/>
</dbReference>
<dbReference type="InterPro" id="IPR014030">
    <property type="entry name" value="Ketoacyl_synth_N"/>
</dbReference>
<dbReference type="Pfam" id="PF08659">
    <property type="entry name" value="KR"/>
    <property type="match status" value="1"/>
</dbReference>
<feature type="domain" description="Ketosynthase family 3 (KS3)" evidence="10">
    <location>
        <begin position="98"/>
        <end position="519"/>
    </location>
</feature>
<dbReference type="InterPro" id="IPR032821">
    <property type="entry name" value="PKS_assoc"/>
</dbReference>
<evidence type="ECO:0000259" key="9">
    <source>
        <dbReference type="PROSITE" id="PS50075"/>
    </source>
</evidence>
<dbReference type="FunFam" id="3.40.50.720:FF:000209">
    <property type="entry name" value="Polyketide synthase Pks12"/>
    <property type="match status" value="1"/>
</dbReference>
<dbReference type="InterPro" id="IPR016039">
    <property type="entry name" value="Thiolase-like"/>
</dbReference>
<evidence type="ECO:0000259" key="11">
    <source>
        <dbReference type="PROSITE" id="PS52019"/>
    </source>
</evidence>
<dbReference type="Gene3D" id="1.10.1200.10">
    <property type="entry name" value="ACP-like"/>
    <property type="match status" value="1"/>
</dbReference>
<dbReference type="InterPro" id="IPR013968">
    <property type="entry name" value="PKS_KR"/>
</dbReference>
<dbReference type="SUPFAM" id="SSF50129">
    <property type="entry name" value="GroES-like"/>
    <property type="match status" value="1"/>
</dbReference>
<dbReference type="PROSITE" id="PS52004">
    <property type="entry name" value="KS3_2"/>
    <property type="match status" value="1"/>
</dbReference>
<evidence type="ECO:0000256" key="3">
    <source>
        <dbReference type="ARBA" id="ARBA00022679"/>
    </source>
</evidence>
<dbReference type="InterPro" id="IPR020807">
    <property type="entry name" value="PKS_DH"/>
</dbReference>
<dbReference type="InterPro" id="IPR013149">
    <property type="entry name" value="ADH-like_C"/>
</dbReference>
<evidence type="ECO:0000256" key="7">
    <source>
        <dbReference type="PROSITE-ProRule" id="PRU01363"/>
    </source>
</evidence>
<feature type="region of interest" description="N-terminal hotdog fold" evidence="7">
    <location>
        <begin position="980"/>
        <end position="1109"/>
    </location>
</feature>
<dbReference type="GO" id="GO:0006633">
    <property type="term" value="P:fatty acid biosynthetic process"/>
    <property type="evidence" value="ECO:0007669"/>
    <property type="project" value="TreeGrafter"/>
</dbReference>
<evidence type="ECO:0000313" key="12">
    <source>
        <dbReference type="EMBL" id="KXT04055.1"/>
    </source>
</evidence>
<evidence type="ECO:0000313" key="13">
    <source>
        <dbReference type="Proteomes" id="UP000070133"/>
    </source>
</evidence>
<dbReference type="InterPro" id="IPR036291">
    <property type="entry name" value="NAD(P)-bd_dom_sf"/>
</dbReference>
<evidence type="ECO:0000256" key="2">
    <source>
        <dbReference type="ARBA" id="ARBA00022553"/>
    </source>
</evidence>